<name>A0A9W9A6A9_9AGAR</name>
<organism evidence="2 3">
    <name type="scientific">Lentinula aciculospora</name>
    <dbReference type="NCBI Taxonomy" id="153920"/>
    <lineage>
        <taxon>Eukaryota</taxon>
        <taxon>Fungi</taxon>
        <taxon>Dikarya</taxon>
        <taxon>Basidiomycota</taxon>
        <taxon>Agaricomycotina</taxon>
        <taxon>Agaricomycetes</taxon>
        <taxon>Agaricomycetidae</taxon>
        <taxon>Agaricales</taxon>
        <taxon>Marasmiineae</taxon>
        <taxon>Omphalotaceae</taxon>
        <taxon>Lentinula</taxon>
    </lineage>
</organism>
<sequence length="1276" mass="144142">MYPRKLSLNMLAIDKPLPDIQVTDSARSIEGASEEVNRQRFIDQAWKSNLTLQADDLSKTERTVSSIIQKTSDVATESYSAYESVNSFYAANQAVFAAAASSIVNLNGDSTLIDVTMSTFAEYCPVILRGLDSLSQLHPFIGIATKAFSLVIVMDAARRENNKKVIALKMQMQDMMLVLFDLRRVKDPEERDPEGNTFQDRMGALLKKIAEDITECGSACDHYLKKSFVAKTLKSLKYESRLAKYGDKFTKHRQQLKFALTVHTALGVDSANTKLDSLSSQTESLQLTMSSILRKLDTPREKESQAFIENHGGPEACLQDNQLIKELIKISGEGLSSITLHRTGDDAMDMTIAREKLTREYARDLDQAFDKNLQLFQRKMEAQEKQLQTFFQDSLHTEAEHIISALTAGAHDRLVDVDMQALWKDNDWKGSVKARHFVLALQDFYSDKMSGSKGSIVPPILPTLLPEPPLSPVPLSAASTVASADWAVTSLPRDDSWALRYIGVAHVQPILEAVDDDGTGFVSIKEVNTFATSKPNGWSLPVWIAYWAAGWQVGLTQYKAKIHAVIREMYKIIDYDTRAESPQDKRALRANRKLIDQYLDDDVFHRIDLLLRSLHPAKTRVQDAKLKQVIDFYTSSEQIRLEGYLEGVAYDIDTPATVPLVTGPGRIERFIMPFIYLLLKRHLKVFYIARTHVLDPEEFGDLTSSLENVFSALDERIASLEAIFKQTVPDVAKRLGNYAFGLLQLSYGDRLRKPNKNSLSPWEEDSSNIDVESEGEDDDEIARIPLSILKYGVKDTLESQIYKHSISTFDYNDNNPDTSRHFLSGYWAGNLWTQDWEEFYSTQGLFQISITNVNDAGEITGVAEAYQGLLTVSGLITSENHVRLVLLYEDKDLVTCEGSWNSERNVLSGTFTTGRLRKRKRKAIANDAASSNTSTTKVTRKKKETTTFLFTRTPAFAWRFHTPFGQLSTTPRARWAFACNAVLDLVRRRSGSWHYLRNRTGERTRFLELLVRREVEDCSPSNPLSAEEGKEHRVMLATIHPTDARFYYSLVPSIIEATYTDHLDCSCSKCDKTIIQSRLICLTCIRNDLSRGLDFCLECLELSKNTKGYKHVPSHAMLKVDSVILDGLLAWAIPEARHVATRVKRVFRTKQSRINEAQQEGTKDARPKKSKRMETMCCCCGKEVNTPCWVCLFCMLSDGPASWHEHKDHLIRIHDAEEAEELSATDAKLSLVENRLVGVENQFIEFKGVVNERLSQLEDTLQKILLHVVPNDSPSQ</sequence>
<dbReference type="InterPro" id="IPR018247">
    <property type="entry name" value="EF_Hand_1_Ca_BS"/>
</dbReference>
<feature type="compositionally biased region" description="Acidic residues" evidence="1">
    <location>
        <begin position="762"/>
        <end position="776"/>
    </location>
</feature>
<protein>
    <recommendedName>
        <fullName evidence="4">EF-hand domain-containing protein</fullName>
    </recommendedName>
</protein>
<keyword evidence="3" id="KW-1185">Reference proteome</keyword>
<dbReference type="OrthoDB" id="2122982at2759"/>
<dbReference type="Proteomes" id="UP001150266">
    <property type="component" value="Unassembled WGS sequence"/>
</dbReference>
<accession>A0A9W9A6A9</accession>
<reference evidence="2" key="1">
    <citation type="submission" date="2022-08" db="EMBL/GenBank/DDBJ databases">
        <title>A Global Phylogenomic Analysis of the Shiitake Genus Lentinula.</title>
        <authorList>
            <consortium name="DOE Joint Genome Institute"/>
            <person name="Sierra-Patev S."/>
            <person name="Min B."/>
            <person name="Naranjo-Ortiz M."/>
            <person name="Looney B."/>
            <person name="Konkel Z."/>
            <person name="Slot J.C."/>
            <person name="Sakamoto Y."/>
            <person name="Steenwyk J.L."/>
            <person name="Rokas A."/>
            <person name="Carro J."/>
            <person name="Camarero S."/>
            <person name="Ferreira P."/>
            <person name="Molpeceres G."/>
            <person name="Ruiz-Duenas F.J."/>
            <person name="Serrano A."/>
            <person name="Henrissat B."/>
            <person name="Drula E."/>
            <person name="Hughes K.W."/>
            <person name="Mata J.L."/>
            <person name="Ishikawa N.K."/>
            <person name="Vargas-Isla R."/>
            <person name="Ushijima S."/>
            <person name="Smith C.A."/>
            <person name="Ahrendt S."/>
            <person name="Andreopoulos W."/>
            <person name="He G."/>
            <person name="Labutti K."/>
            <person name="Lipzen A."/>
            <person name="Ng V."/>
            <person name="Riley R."/>
            <person name="Sandor L."/>
            <person name="Barry K."/>
            <person name="Martinez A.T."/>
            <person name="Xiao Y."/>
            <person name="Gibbons J.G."/>
            <person name="Terashima K."/>
            <person name="Grigoriev I.V."/>
            <person name="Hibbett D.S."/>
        </authorList>
    </citation>
    <scope>NUCLEOTIDE SEQUENCE</scope>
    <source>
        <strain evidence="2">JLM2183</strain>
    </source>
</reference>
<proteinExistence type="predicted"/>
<comment type="caution">
    <text evidence="2">The sequence shown here is derived from an EMBL/GenBank/DDBJ whole genome shotgun (WGS) entry which is preliminary data.</text>
</comment>
<dbReference type="EMBL" id="JAOTPV010000014">
    <property type="protein sequence ID" value="KAJ4475489.1"/>
    <property type="molecule type" value="Genomic_DNA"/>
</dbReference>
<evidence type="ECO:0000256" key="1">
    <source>
        <dbReference type="SAM" id="MobiDB-lite"/>
    </source>
</evidence>
<dbReference type="SUPFAM" id="SSF57850">
    <property type="entry name" value="RING/U-box"/>
    <property type="match status" value="1"/>
</dbReference>
<feature type="region of interest" description="Disordered" evidence="1">
    <location>
        <begin position="757"/>
        <end position="776"/>
    </location>
</feature>
<evidence type="ECO:0008006" key="4">
    <source>
        <dbReference type="Google" id="ProtNLM"/>
    </source>
</evidence>
<gene>
    <name evidence="2" type="ORF">J3R30DRAFT_558448</name>
</gene>
<dbReference type="PROSITE" id="PS00018">
    <property type="entry name" value="EF_HAND_1"/>
    <property type="match status" value="1"/>
</dbReference>
<evidence type="ECO:0000313" key="2">
    <source>
        <dbReference type="EMBL" id="KAJ4475489.1"/>
    </source>
</evidence>
<dbReference type="AlphaFoldDB" id="A0A9W9A6A9"/>
<evidence type="ECO:0000313" key="3">
    <source>
        <dbReference type="Proteomes" id="UP001150266"/>
    </source>
</evidence>